<dbReference type="Proteomes" id="UP000078476">
    <property type="component" value="Unassembled WGS sequence"/>
</dbReference>
<dbReference type="PROSITE" id="PS51352">
    <property type="entry name" value="THIOREDOXIN_2"/>
    <property type="match status" value="1"/>
</dbReference>
<gene>
    <name evidence="2" type="ORF">A1359_05290</name>
</gene>
<dbReference type="PANTHER" id="PTHR42852">
    <property type="entry name" value="THIOL:DISULFIDE INTERCHANGE PROTEIN DSBE"/>
    <property type="match status" value="1"/>
</dbReference>
<reference evidence="2 3" key="1">
    <citation type="submission" date="2016-03" db="EMBL/GenBank/DDBJ databases">
        <authorList>
            <person name="Ploux O."/>
        </authorList>
    </citation>
    <scope>NUCLEOTIDE SEQUENCE [LARGE SCALE GENOMIC DNA]</scope>
    <source>
        <strain evidence="2 3">R-45370</strain>
    </source>
</reference>
<dbReference type="InterPro" id="IPR036249">
    <property type="entry name" value="Thioredoxin-like_sf"/>
</dbReference>
<evidence type="ECO:0000313" key="3">
    <source>
        <dbReference type="Proteomes" id="UP000078476"/>
    </source>
</evidence>
<proteinExistence type="predicted"/>
<accession>A0A177NIY3</accession>
<dbReference type="EMBL" id="LUUI01000083">
    <property type="protein sequence ID" value="OAI18018.1"/>
    <property type="molecule type" value="Genomic_DNA"/>
</dbReference>
<feature type="domain" description="Thioredoxin" evidence="1">
    <location>
        <begin position="25"/>
        <end position="163"/>
    </location>
</feature>
<name>A0A177NIY3_9GAMM</name>
<dbReference type="PANTHER" id="PTHR42852:SF18">
    <property type="entry name" value="CHROMOSOME UNDETERMINED SCAFFOLD_47, WHOLE GENOME SHOTGUN SEQUENCE"/>
    <property type="match status" value="1"/>
</dbReference>
<comment type="caution">
    <text evidence="2">The sequence shown here is derived from an EMBL/GenBank/DDBJ whole genome shotgun (WGS) entry which is preliminary data.</text>
</comment>
<keyword evidence="3" id="KW-1185">Reference proteome</keyword>
<dbReference type="Gene3D" id="3.40.30.10">
    <property type="entry name" value="Glutaredoxin"/>
    <property type="match status" value="1"/>
</dbReference>
<dbReference type="GO" id="GO:0016491">
    <property type="term" value="F:oxidoreductase activity"/>
    <property type="evidence" value="ECO:0007669"/>
    <property type="project" value="InterPro"/>
</dbReference>
<evidence type="ECO:0000259" key="1">
    <source>
        <dbReference type="PROSITE" id="PS51352"/>
    </source>
</evidence>
<protein>
    <submittedName>
        <fullName evidence="2">Thioredoxin</fullName>
    </submittedName>
</protein>
<dbReference type="STRING" id="980561.A1359_05290"/>
<dbReference type="CDD" id="cd02966">
    <property type="entry name" value="TlpA_like_family"/>
    <property type="match status" value="1"/>
</dbReference>
<evidence type="ECO:0000313" key="2">
    <source>
        <dbReference type="EMBL" id="OAI18018.1"/>
    </source>
</evidence>
<dbReference type="SUPFAM" id="SSF52833">
    <property type="entry name" value="Thioredoxin-like"/>
    <property type="match status" value="1"/>
</dbReference>
<dbReference type="Pfam" id="PF08534">
    <property type="entry name" value="Redoxin"/>
    <property type="match status" value="1"/>
</dbReference>
<dbReference type="InterPro" id="IPR050553">
    <property type="entry name" value="Thioredoxin_ResA/DsbE_sf"/>
</dbReference>
<organism evidence="2 3">
    <name type="scientific">Methylomonas lenta</name>
    <dbReference type="NCBI Taxonomy" id="980561"/>
    <lineage>
        <taxon>Bacteria</taxon>
        <taxon>Pseudomonadati</taxon>
        <taxon>Pseudomonadota</taxon>
        <taxon>Gammaproteobacteria</taxon>
        <taxon>Methylococcales</taxon>
        <taxon>Methylococcaceae</taxon>
        <taxon>Methylomonas</taxon>
    </lineage>
</organism>
<dbReference type="InterPro" id="IPR013766">
    <property type="entry name" value="Thioredoxin_domain"/>
</dbReference>
<dbReference type="AlphaFoldDB" id="A0A177NIY3"/>
<dbReference type="InterPro" id="IPR013740">
    <property type="entry name" value="Redoxin"/>
</dbReference>
<dbReference type="RefSeq" id="WP_066979518.1">
    <property type="nucleotide sequence ID" value="NZ_LUUI01000083.1"/>
</dbReference>
<dbReference type="OrthoDB" id="9788279at2"/>
<sequence>MTSKPAIGIFLSIALAASALWFWQTQTVRPAPAVSFKTIKGNSLELASLKGRPVIVSFWATDCPGCIEEIPHLISLHQQYKSSGLAIIAVSMYYDPPNHVLAIADSKQLPYEVALDPSGTLAQAFGNVQLTPTTFLIDKSGHIILQKVGVFELSDMQQRIEQL</sequence>